<dbReference type="PANTHER" id="PTHR12709:SF5">
    <property type="entry name" value="DNA-DIRECTED RNA POLYMERASE I SUBUNIT RPA43"/>
    <property type="match status" value="1"/>
</dbReference>
<dbReference type="InterPro" id="IPR041178">
    <property type="entry name" value="RPA43_OB"/>
</dbReference>
<dbReference type="FunFam" id="3.30.1490.120:FF:000004">
    <property type="entry name" value="RNA polymerase I subunit Rpa43"/>
    <property type="match status" value="1"/>
</dbReference>
<dbReference type="InterPro" id="IPR036898">
    <property type="entry name" value="RNA_pol_Rpb7-like_N_sf"/>
</dbReference>
<evidence type="ECO:0000256" key="6">
    <source>
        <dbReference type="ARBA" id="ARBA00023242"/>
    </source>
</evidence>
<dbReference type="AlphaFoldDB" id="A0A6A6B743"/>
<keyword evidence="5 7" id="KW-0804">Transcription</keyword>
<dbReference type="RefSeq" id="XP_033395553.1">
    <property type="nucleotide sequence ID" value="XM_033540785.1"/>
</dbReference>
<dbReference type="InterPro" id="IPR045113">
    <property type="entry name" value="Rpb7-like"/>
</dbReference>
<name>A0A6A6B743_9PEZI</name>
<evidence type="ECO:0000256" key="4">
    <source>
        <dbReference type="ARBA" id="ARBA00022553"/>
    </source>
</evidence>
<dbReference type="GeneID" id="54298281"/>
<reference evidence="10" key="1">
    <citation type="journal article" date="2020" name="Stud. Mycol.">
        <title>101 Dothideomycetes genomes: a test case for predicting lifestyles and emergence of pathogens.</title>
        <authorList>
            <person name="Haridas S."/>
            <person name="Albert R."/>
            <person name="Binder M."/>
            <person name="Bloem J."/>
            <person name="Labutti K."/>
            <person name="Salamov A."/>
            <person name="Andreopoulos B."/>
            <person name="Baker S."/>
            <person name="Barry K."/>
            <person name="Bills G."/>
            <person name="Bluhm B."/>
            <person name="Cannon C."/>
            <person name="Castanera R."/>
            <person name="Culley D."/>
            <person name="Daum C."/>
            <person name="Ezra D."/>
            <person name="Gonzalez J."/>
            <person name="Henrissat B."/>
            <person name="Kuo A."/>
            <person name="Liang C."/>
            <person name="Lipzen A."/>
            <person name="Lutzoni F."/>
            <person name="Magnuson J."/>
            <person name="Mondo S."/>
            <person name="Nolan M."/>
            <person name="Ohm R."/>
            <person name="Pangilinan J."/>
            <person name="Park H.-J."/>
            <person name="Ramirez L."/>
            <person name="Alfaro M."/>
            <person name="Sun H."/>
            <person name="Tritt A."/>
            <person name="Yoshinaga Y."/>
            <person name="Zwiers L.-H."/>
            <person name="Turgeon B."/>
            <person name="Goodwin S."/>
            <person name="Spatafora J."/>
            <person name="Crous P."/>
            <person name="Grigoriev I."/>
        </authorList>
    </citation>
    <scope>NUCLEOTIDE SEQUENCE</scope>
    <source>
        <strain evidence="10">CBS 121167</strain>
    </source>
</reference>
<proteinExistence type="inferred from homology"/>
<evidence type="ECO:0000256" key="7">
    <source>
        <dbReference type="RuleBase" id="RU369086"/>
    </source>
</evidence>
<evidence type="ECO:0000256" key="3">
    <source>
        <dbReference type="ARBA" id="ARBA00022478"/>
    </source>
</evidence>
<comment type="similarity">
    <text evidence="2">Belongs to the eukaryotic RPA43 RNA polymerase subunit family.</text>
</comment>
<comment type="subcellular location">
    <subcellularLocation>
        <location evidence="1">Nucleus</location>
        <location evidence="1">Nucleolus</location>
    </subcellularLocation>
</comment>
<dbReference type="Proteomes" id="UP000799438">
    <property type="component" value="Unassembled WGS sequence"/>
</dbReference>
<comment type="function">
    <text evidence="7">DNA-dependent RNA polymerase which catalyzes the transcription of DNA into RNA using the four ribonucleoside triphosphates as substrates.</text>
</comment>
<dbReference type="OrthoDB" id="10250504at2759"/>
<keyword evidence="3 7" id="KW-0240">DNA-directed RNA polymerase</keyword>
<evidence type="ECO:0000313" key="10">
    <source>
        <dbReference type="EMBL" id="KAF2139840.1"/>
    </source>
</evidence>
<dbReference type="Gene3D" id="2.40.50.1060">
    <property type="match status" value="1"/>
</dbReference>
<sequence>MSDDKKPRKHAKDRAEKKASKKRARDEDTAATSTTTAQELPAHASPTKKPRTSASHHASAAAPVTSTAAPTNAADESPIHLQTTSFYLPLASIGQSYALEALCAEHLSPLLLTYYPPLSGVVLSYSNARLSEAPAAGKSAHAPVLARSIDEYAVSFAWLTADFVVLRPRPGALLEGIVNLQNESHLGLVCWNLFSASVDRRRLPADWVWVEGGEGEASDYQEATDNDETAADGKKSTNAHTPAAGQGYYTSASGAPIAGKISFRVRDVEMAPRAGEDRGFVSIEGTLLGEEQERALDEQELARWAQRAQGPRRGGRARVALRGGR</sequence>
<dbReference type="GO" id="GO:0006362">
    <property type="term" value="P:transcription elongation by RNA polymerase I"/>
    <property type="evidence" value="ECO:0007669"/>
    <property type="project" value="UniProtKB-ARBA"/>
</dbReference>
<feature type="region of interest" description="Disordered" evidence="8">
    <location>
        <begin position="216"/>
        <end position="239"/>
    </location>
</feature>
<evidence type="ECO:0000259" key="9">
    <source>
        <dbReference type="Pfam" id="PF17875"/>
    </source>
</evidence>
<dbReference type="Gene3D" id="3.30.1490.120">
    <property type="entry name" value="RNA polymerase Rpb7-like, N-terminal domain"/>
    <property type="match status" value="1"/>
</dbReference>
<dbReference type="GO" id="GO:0006361">
    <property type="term" value="P:transcription initiation at RNA polymerase I promoter"/>
    <property type="evidence" value="ECO:0007669"/>
    <property type="project" value="UniProtKB-ARBA"/>
</dbReference>
<dbReference type="Pfam" id="PF17875">
    <property type="entry name" value="RPA43_OB"/>
    <property type="match status" value="1"/>
</dbReference>
<accession>A0A6A6B743</accession>
<feature type="region of interest" description="Disordered" evidence="8">
    <location>
        <begin position="1"/>
        <end position="73"/>
    </location>
</feature>
<keyword evidence="4" id="KW-0597">Phosphoprotein</keyword>
<dbReference type="EMBL" id="ML995491">
    <property type="protein sequence ID" value="KAF2139840.1"/>
    <property type="molecule type" value="Genomic_DNA"/>
</dbReference>
<evidence type="ECO:0000256" key="5">
    <source>
        <dbReference type="ARBA" id="ARBA00023163"/>
    </source>
</evidence>
<evidence type="ECO:0000256" key="1">
    <source>
        <dbReference type="ARBA" id="ARBA00004604"/>
    </source>
</evidence>
<feature type="domain" description="RPA43 OB" evidence="9">
    <location>
        <begin position="168"/>
        <end position="288"/>
    </location>
</feature>
<evidence type="ECO:0000256" key="2">
    <source>
        <dbReference type="ARBA" id="ARBA00005930"/>
    </source>
</evidence>
<protein>
    <recommendedName>
        <fullName evidence="7">DNA-directed RNA polymerase subunit</fullName>
    </recommendedName>
</protein>
<evidence type="ECO:0000256" key="8">
    <source>
        <dbReference type="SAM" id="MobiDB-lite"/>
    </source>
</evidence>
<gene>
    <name evidence="10" type="ORF">K452DRAFT_289217</name>
</gene>
<dbReference type="PANTHER" id="PTHR12709">
    <property type="entry name" value="DNA-DIRECTED RNA POLYMERASE II, III"/>
    <property type="match status" value="1"/>
</dbReference>
<feature type="region of interest" description="Disordered" evidence="8">
    <location>
        <begin position="305"/>
        <end position="325"/>
    </location>
</feature>
<dbReference type="GO" id="GO:0005736">
    <property type="term" value="C:RNA polymerase I complex"/>
    <property type="evidence" value="ECO:0007669"/>
    <property type="project" value="TreeGrafter"/>
</dbReference>
<keyword evidence="6 7" id="KW-0539">Nucleus</keyword>
<organism evidence="10 11">
    <name type="scientific">Aplosporella prunicola CBS 121167</name>
    <dbReference type="NCBI Taxonomy" id="1176127"/>
    <lineage>
        <taxon>Eukaryota</taxon>
        <taxon>Fungi</taxon>
        <taxon>Dikarya</taxon>
        <taxon>Ascomycota</taxon>
        <taxon>Pezizomycotina</taxon>
        <taxon>Dothideomycetes</taxon>
        <taxon>Dothideomycetes incertae sedis</taxon>
        <taxon>Botryosphaeriales</taxon>
        <taxon>Aplosporellaceae</taxon>
        <taxon>Aplosporella</taxon>
    </lineage>
</organism>
<feature type="compositionally biased region" description="Low complexity" evidence="8">
    <location>
        <begin position="52"/>
        <end position="73"/>
    </location>
</feature>
<feature type="compositionally biased region" description="Acidic residues" evidence="8">
    <location>
        <begin position="216"/>
        <end position="230"/>
    </location>
</feature>
<feature type="compositionally biased region" description="Basic and acidic residues" evidence="8">
    <location>
        <begin position="13"/>
        <end position="28"/>
    </location>
</feature>
<evidence type="ECO:0000313" key="11">
    <source>
        <dbReference type="Proteomes" id="UP000799438"/>
    </source>
</evidence>
<keyword evidence="11" id="KW-1185">Reference proteome</keyword>